<comment type="caution">
    <text evidence="2">The sequence shown here is derived from an EMBL/GenBank/DDBJ whole genome shotgun (WGS) entry which is preliminary data.</text>
</comment>
<keyword evidence="1" id="KW-0812">Transmembrane</keyword>
<evidence type="ECO:0000313" key="2">
    <source>
        <dbReference type="EMBL" id="NQX50367.1"/>
    </source>
</evidence>
<reference evidence="2 3" key="1">
    <citation type="submission" date="2020-05" db="EMBL/GenBank/DDBJ databases">
        <title>Draft Genome Sequence of Bifidobacterium longum subsp. Infantis BI-G201, a Commercialization Strain.</title>
        <authorList>
            <person name="Song J."/>
            <person name="Xu Y."/>
            <person name="Han D."/>
            <person name="Teng Q."/>
            <person name="Jiang D."/>
            <person name="Liu Q."/>
        </authorList>
    </citation>
    <scope>NUCLEOTIDE SEQUENCE [LARGE SCALE GENOMIC DNA]</scope>
    <source>
        <strain evidence="2 3">BI-G201</strain>
    </source>
</reference>
<name>A0A7D4XXS5_BIFLI</name>
<organism evidence="2 3">
    <name type="scientific">Bifidobacterium longum subsp. infantis</name>
    <dbReference type="NCBI Taxonomy" id="1682"/>
    <lineage>
        <taxon>Bacteria</taxon>
        <taxon>Bacillati</taxon>
        <taxon>Actinomycetota</taxon>
        <taxon>Actinomycetes</taxon>
        <taxon>Bifidobacteriales</taxon>
        <taxon>Bifidobacteriaceae</taxon>
        <taxon>Bifidobacterium</taxon>
    </lineage>
</organism>
<sequence>MLKPNTKRSRTKSVWTIVLLFLALSSIPLCIVDLSQAEWASAAGEGMAAIVLLGFAWAEYHDSAHSGTSRAYREARSRYDAWVEQRMYRQISRITLIACALTWTASVIAYKATGNTATLSVALGAAPAIIVNLALAPILSLWYGHRFEKTHDGEATWFLNPER</sequence>
<dbReference type="AlphaFoldDB" id="A0A7D4XXS5"/>
<proteinExistence type="predicted"/>
<dbReference type="EMBL" id="JABNND010000005">
    <property type="protein sequence ID" value="NQX50367.1"/>
    <property type="molecule type" value="Genomic_DNA"/>
</dbReference>
<gene>
    <name evidence="2" type="ORF">HNS28_02455</name>
</gene>
<dbReference type="Proteomes" id="UP000551316">
    <property type="component" value="Unassembled WGS sequence"/>
</dbReference>
<evidence type="ECO:0000313" key="3">
    <source>
        <dbReference type="Proteomes" id="UP000551316"/>
    </source>
</evidence>
<accession>A0A7D4XXS5</accession>
<dbReference type="RefSeq" id="WP_032745440.1">
    <property type="nucleotide sequence ID" value="NZ_BCYF01000083.1"/>
</dbReference>
<feature type="transmembrane region" description="Helical" evidence="1">
    <location>
        <begin position="94"/>
        <end position="113"/>
    </location>
</feature>
<feature type="transmembrane region" description="Helical" evidence="1">
    <location>
        <begin position="119"/>
        <end position="143"/>
    </location>
</feature>
<evidence type="ECO:0000256" key="1">
    <source>
        <dbReference type="SAM" id="Phobius"/>
    </source>
</evidence>
<keyword evidence="1" id="KW-1133">Transmembrane helix</keyword>
<keyword evidence="1" id="KW-0472">Membrane</keyword>
<feature type="transmembrane region" description="Helical" evidence="1">
    <location>
        <begin position="39"/>
        <end position="60"/>
    </location>
</feature>
<protein>
    <submittedName>
        <fullName evidence="2">Uncharacterized protein</fullName>
    </submittedName>
</protein>